<keyword evidence="4" id="KW-1185">Reference proteome</keyword>
<proteinExistence type="predicted"/>
<keyword evidence="1" id="KW-0059">Arsenical resistance</keyword>
<feature type="domain" description="Phosphotyrosine protein phosphatase I" evidence="2">
    <location>
        <begin position="14"/>
        <end position="149"/>
    </location>
</feature>
<sequence>MAVTDPFATIQQPSAVLFACSMNAVRSPMAEGILKAMAGTRIYVDSCGVGRGDLDPFVIEVMNEIGIDMGRHRPKSFDMLEDGFFDVIVSLSPEAQHRAIELTRTMACDIEYWPTLDVTVIEGNRDTRLDAYRAVRDSLVERIKARFGYLDSPQPSS</sequence>
<evidence type="ECO:0000259" key="2">
    <source>
        <dbReference type="SMART" id="SM00226"/>
    </source>
</evidence>
<evidence type="ECO:0000256" key="1">
    <source>
        <dbReference type="ARBA" id="ARBA00022849"/>
    </source>
</evidence>
<evidence type="ECO:0000313" key="3">
    <source>
        <dbReference type="EMBL" id="SDG55975.1"/>
    </source>
</evidence>
<dbReference type="InterPro" id="IPR023485">
    <property type="entry name" value="Ptyr_pPase"/>
</dbReference>
<dbReference type="Gene3D" id="3.40.50.2300">
    <property type="match status" value="1"/>
</dbReference>
<dbReference type="SMART" id="SM00226">
    <property type="entry name" value="LMWPc"/>
    <property type="match status" value="1"/>
</dbReference>
<dbReference type="PANTHER" id="PTHR43428">
    <property type="entry name" value="ARSENATE REDUCTASE"/>
    <property type="match status" value="1"/>
</dbReference>
<name>A0A8G2BMK2_9PROT</name>
<evidence type="ECO:0000313" key="4">
    <source>
        <dbReference type="Proteomes" id="UP000198615"/>
    </source>
</evidence>
<dbReference type="AlphaFoldDB" id="A0A8G2BMK2"/>
<dbReference type="GO" id="GO:0046685">
    <property type="term" value="P:response to arsenic-containing substance"/>
    <property type="evidence" value="ECO:0007669"/>
    <property type="project" value="UniProtKB-KW"/>
</dbReference>
<protein>
    <submittedName>
        <fullName evidence="3">Protein tyrosine phosphatase</fullName>
    </submittedName>
</protein>
<dbReference type="PANTHER" id="PTHR43428:SF1">
    <property type="entry name" value="ARSENATE REDUCTASE"/>
    <property type="match status" value="1"/>
</dbReference>
<organism evidence="3 4">
    <name type="scientific">Thalassobaculum litoreum DSM 18839</name>
    <dbReference type="NCBI Taxonomy" id="1123362"/>
    <lineage>
        <taxon>Bacteria</taxon>
        <taxon>Pseudomonadati</taxon>
        <taxon>Pseudomonadota</taxon>
        <taxon>Alphaproteobacteria</taxon>
        <taxon>Rhodospirillales</taxon>
        <taxon>Thalassobaculaceae</taxon>
        <taxon>Thalassobaculum</taxon>
    </lineage>
</organism>
<gene>
    <name evidence="3" type="ORF">SAMN05660686_04851</name>
</gene>
<dbReference type="Proteomes" id="UP000198615">
    <property type="component" value="Unassembled WGS sequence"/>
</dbReference>
<dbReference type="EMBL" id="FNBW01000022">
    <property type="protein sequence ID" value="SDG55975.1"/>
    <property type="molecule type" value="Genomic_DNA"/>
</dbReference>
<dbReference type="InterPro" id="IPR036196">
    <property type="entry name" value="Ptyr_pPase_sf"/>
</dbReference>
<accession>A0A8G2BMK2</accession>
<reference evidence="3 4" key="1">
    <citation type="submission" date="2016-10" db="EMBL/GenBank/DDBJ databases">
        <authorList>
            <person name="Varghese N."/>
            <person name="Submissions S."/>
        </authorList>
    </citation>
    <scope>NUCLEOTIDE SEQUENCE [LARGE SCALE GENOMIC DNA]</scope>
    <source>
        <strain evidence="3 4">DSM 18839</strain>
    </source>
</reference>
<dbReference type="SUPFAM" id="SSF52788">
    <property type="entry name" value="Phosphotyrosine protein phosphatases I"/>
    <property type="match status" value="1"/>
</dbReference>
<comment type="caution">
    <text evidence="3">The sequence shown here is derived from an EMBL/GenBank/DDBJ whole genome shotgun (WGS) entry which is preliminary data.</text>
</comment>
<dbReference type="Pfam" id="PF01451">
    <property type="entry name" value="LMWPc"/>
    <property type="match status" value="1"/>
</dbReference>